<sequence length="716" mass="79263">MPVGLRAVRPSRHEVGVNKENGSAQTTQRPATPTRSPAPSPPPNSKHVGDRKSDAVIPPPSQPSSAEIPRGILPAGSGAGKKASGGLGSTGVVGVRATAKTPNPNGTLPPSKARTLTTAKPNGTKITVQIPRFGGRAPRHRPFTAAETGSQTPQIPTPLRKDHVVCIPWHDGCFYRATVTEVLSEDGFTFRYASSQATIRLALKDVRPNYHEEGALTTMRKMAEQCYIGRLVLAFCESLDVFLPGHITAFHQQVITQSKDTQPERVEVKFIHVLELTELVPCSKLKAMDKSSPTKLNVKGSPLYPLPYQKHHPSFAGLQILPDPRQITPSNEDTKPIGTLVIAKWPISDQFHAGVVVPDSLCPSKRGLAVLFFQLPKRKQICENIVARVQTKYVFKAPDLPYPPIYPGKASPDAEAEKQWLLEHLWEDAQPEKDHWVAVRWDASLMPEVSDFYTLGQVRKHDANGYQQVKILSNEPDALPVTVGRGQLRPLYRGCALVYRRDKQAVWPEPAEKAKKPTRAKPWLSAPPRPPDGPTHTVKTDRGWRVHAGWTSIMELAMFNSKSDENPVVDACLANPERTPGVLNASGLTFLFEWQPKPGPLAHLTPELKILIHGDVNVLWHLDTSKGVEGIHVKVTDDDPSPVTFIIRIADKTAACRVMKNMKRKLQHAQKFPEDYAGNSKNTSWVEEEVGQNMIGQDAIRYDTIRYDTTRYDTIR</sequence>
<dbReference type="AlphaFoldDB" id="A0A4V5NKG6"/>
<keyword evidence="3" id="KW-1185">Reference proteome</keyword>
<accession>A0A4V5NKG6</accession>
<comment type="caution">
    <text evidence="2">The sequence shown here is derived from an EMBL/GenBank/DDBJ whole genome shotgun (WGS) entry which is preliminary data.</text>
</comment>
<dbReference type="Proteomes" id="UP000309340">
    <property type="component" value="Unassembled WGS sequence"/>
</dbReference>
<feature type="compositionally biased region" description="Polar residues" evidence="1">
    <location>
        <begin position="100"/>
        <end position="118"/>
    </location>
</feature>
<evidence type="ECO:0000313" key="2">
    <source>
        <dbReference type="EMBL" id="TKA81859.1"/>
    </source>
</evidence>
<reference evidence="2 3" key="1">
    <citation type="submission" date="2017-03" db="EMBL/GenBank/DDBJ databases">
        <title>Genomes of endolithic fungi from Antarctica.</title>
        <authorList>
            <person name="Coleine C."/>
            <person name="Masonjones S."/>
            <person name="Stajich J.E."/>
        </authorList>
    </citation>
    <scope>NUCLEOTIDE SEQUENCE [LARGE SCALE GENOMIC DNA]</scope>
    <source>
        <strain evidence="2 3">CCFEE 5184</strain>
    </source>
</reference>
<feature type="compositionally biased region" description="Gly residues" evidence="1">
    <location>
        <begin position="77"/>
        <end position="91"/>
    </location>
</feature>
<dbReference type="EMBL" id="NAJQ01000044">
    <property type="protein sequence ID" value="TKA81859.1"/>
    <property type="molecule type" value="Genomic_DNA"/>
</dbReference>
<proteinExistence type="predicted"/>
<name>A0A4V5NKG6_9PEZI</name>
<evidence type="ECO:0000256" key="1">
    <source>
        <dbReference type="SAM" id="MobiDB-lite"/>
    </source>
</evidence>
<feature type="region of interest" description="Disordered" evidence="1">
    <location>
        <begin position="509"/>
        <end position="540"/>
    </location>
</feature>
<feature type="region of interest" description="Disordered" evidence="1">
    <location>
        <begin position="1"/>
        <end position="118"/>
    </location>
</feature>
<feature type="compositionally biased region" description="Low complexity" evidence="1">
    <location>
        <begin position="23"/>
        <end position="35"/>
    </location>
</feature>
<organism evidence="2 3">
    <name type="scientific">Friedmanniomyces simplex</name>
    <dbReference type="NCBI Taxonomy" id="329884"/>
    <lineage>
        <taxon>Eukaryota</taxon>
        <taxon>Fungi</taxon>
        <taxon>Dikarya</taxon>
        <taxon>Ascomycota</taxon>
        <taxon>Pezizomycotina</taxon>
        <taxon>Dothideomycetes</taxon>
        <taxon>Dothideomycetidae</taxon>
        <taxon>Mycosphaerellales</taxon>
        <taxon>Teratosphaeriaceae</taxon>
        <taxon>Friedmanniomyces</taxon>
    </lineage>
</organism>
<protein>
    <submittedName>
        <fullName evidence="2">Uncharacterized protein</fullName>
    </submittedName>
</protein>
<evidence type="ECO:0000313" key="3">
    <source>
        <dbReference type="Proteomes" id="UP000309340"/>
    </source>
</evidence>
<gene>
    <name evidence="2" type="ORF">B0A55_01591</name>
</gene>